<dbReference type="EMBL" id="BMAV01020905">
    <property type="protein sequence ID" value="GFY74714.1"/>
    <property type="molecule type" value="Genomic_DNA"/>
</dbReference>
<reference evidence="2" key="1">
    <citation type="submission" date="2020-08" db="EMBL/GenBank/DDBJ databases">
        <title>Multicomponent nature underlies the extraordinary mechanical properties of spider dragline silk.</title>
        <authorList>
            <person name="Kono N."/>
            <person name="Nakamura H."/>
            <person name="Mori M."/>
            <person name="Yoshida Y."/>
            <person name="Ohtoshi R."/>
            <person name="Malay A.D."/>
            <person name="Moran D.A.P."/>
            <person name="Tomita M."/>
            <person name="Numata K."/>
            <person name="Arakawa K."/>
        </authorList>
    </citation>
    <scope>NUCLEOTIDE SEQUENCE</scope>
</reference>
<evidence type="ECO:0000313" key="3">
    <source>
        <dbReference type="Proteomes" id="UP000886998"/>
    </source>
</evidence>
<proteinExistence type="predicted"/>
<name>A0A8X6YS43_9ARAC</name>
<evidence type="ECO:0000256" key="1">
    <source>
        <dbReference type="SAM" id="Phobius"/>
    </source>
</evidence>
<sequence length="117" mass="13358">MGNTISGRKDYKPTKQQQIKKRAIKLGLWVKQQVASNGVCFWGTDLLNRRKRKFLFFSFWHPVGEIGLSCVFSSSWVVVFPDSVCFSYRIILVVDSMSLCQRTDSNASTRKGNTIES</sequence>
<feature type="transmembrane region" description="Helical" evidence="1">
    <location>
        <begin position="54"/>
        <end position="79"/>
    </location>
</feature>
<keyword evidence="1" id="KW-0812">Transmembrane</keyword>
<keyword evidence="3" id="KW-1185">Reference proteome</keyword>
<keyword evidence="1" id="KW-0472">Membrane</keyword>
<dbReference type="AlphaFoldDB" id="A0A8X6YS43"/>
<accession>A0A8X6YS43</accession>
<comment type="caution">
    <text evidence="2">The sequence shown here is derived from an EMBL/GenBank/DDBJ whole genome shotgun (WGS) entry which is preliminary data.</text>
</comment>
<dbReference type="Proteomes" id="UP000886998">
    <property type="component" value="Unassembled WGS sequence"/>
</dbReference>
<evidence type="ECO:0000313" key="2">
    <source>
        <dbReference type="EMBL" id="GFY74714.1"/>
    </source>
</evidence>
<gene>
    <name evidence="2" type="ORF">TNIN_183321</name>
</gene>
<organism evidence="2 3">
    <name type="scientific">Trichonephila inaurata madagascariensis</name>
    <dbReference type="NCBI Taxonomy" id="2747483"/>
    <lineage>
        <taxon>Eukaryota</taxon>
        <taxon>Metazoa</taxon>
        <taxon>Ecdysozoa</taxon>
        <taxon>Arthropoda</taxon>
        <taxon>Chelicerata</taxon>
        <taxon>Arachnida</taxon>
        <taxon>Araneae</taxon>
        <taxon>Araneomorphae</taxon>
        <taxon>Entelegynae</taxon>
        <taxon>Araneoidea</taxon>
        <taxon>Nephilidae</taxon>
        <taxon>Trichonephila</taxon>
        <taxon>Trichonephila inaurata</taxon>
    </lineage>
</organism>
<protein>
    <submittedName>
        <fullName evidence="2">Uncharacterized protein</fullName>
    </submittedName>
</protein>
<keyword evidence="1" id="KW-1133">Transmembrane helix</keyword>